<dbReference type="AlphaFoldDB" id="A0A8X8KSK5"/>
<sequence length="188" mass="20235">MTHTLILVFHPDLARSRANAALAKAAQTLPGVEVVDMQAAFPDGIDMARDGAAEAARLLAADRIVLQFPVQWYSAPPLLGAWQNAVLTRMFYINFDDEGRRLAGIPLKIAATAGNVPEAYGPTGSNGFAMIDLFTPLRAMAHRCAFGWAEPFVLYRAMALSDAELQAAGDDYAATLACWIATPDRRAA</sequence>
<dbReference type="Pfam" id="PF02525">
    <property type="entry name" value="Flavodoxin_2"/>
    <property type="match status" value="1"/>
</dbReference>
<protein>
    <submittedName>
        <fullName evidence="3">NAD(P)H-dependent oxidoreductase</fullName>
    </submittedName>
</protein>
<dbReference type="EMBL" id="WHUT02000017">
    <property type="protein sequence ID" value="NUB46597.1"/>
    <property type="molecule type" value="Genomic_DNA"/>
</dbReference>
<dbReference type="InterPro" id="IPR003680">
    <property type="entry name" value="Flavodoxin_fold"/>
</dbReference>
<reference evidence="3" key="1">
    <citation type="submission" date="2020-05" db="EMBL/GenBank/DDBJ databases">
        <title>Fertoebacter nigrum gen. nov., sp. nov., a new member of the family Rhodobacteraceae.</title>
        <authorList>
            <person name="Szuroczki S."/>
            <person name="Abbaszade G."/>
            <person name="Buni D."/>
            <person name="Schumann P."/>
            <person name="Toth E."/>
        </authorList>
    </citation>
    <scope>NUCLEOTIDE SEQUENCE</scope>
    <source>
        <strain evidence="3">RG-N-1a</strain>
    </source>
</reference>
<evidence type="ECO:0000256" key="1">
    <source>
        <dbReference type="ARBA" id="ARBA00023002"/>
    </source>
</evidence>
<keyword evidence="4" id="KW-1185">Reference proteome</keyword>
<dbReference type="InterPro" id="IPR029039">
    <property type="entry name" value="Flavoprotein-like_sf"/>
</dbReference>
<organism evidence="3 4">
    <name type="scientific">Fertoeibacter niger</name>
    <dbReference type="NCBI Taxonomy" id="2656921"/>
    <lineage>
        <taxon>Bacteria</taxon>
        <taxon>Pseudomonadati</taxon>
        <taxon>Pseudomonadota</taxon>
        <taxon>Alphaproteobacteria</taxon>
        <taxon>Rhodobacterales</taxon>
        <taxon>Paracoccaceae</taxon>
        <taxon>Fertoeibacter</taxon>
    </lineage>
</organism>
<evidence type="ECO:0000313" key="4">
    <source>
        <dbReference type="Proteomes" id="UP000484076"/>
    </source>
</evidence>
<gene>
    <name evidence="3" type="ORF">GEU84_019575</name>
</gene>
<dbReference type="Gene3D" id="3.40.50.360">
    <property type="match status" value="1"/>
</dbReference>
<dbReference type="GO" id="GO:0010181">
    <property type="term" value="F:FMN binding"/>
    <property type="evidence" value="ECO:0007669"/>
    <property type="project" value="TreeGrafter"/>
</dbReference>
<evidence type="ECO:0000313" key="3">
    <source>
        <dbReference type="EMBL" id="NUB46597.1"/>
    </source>
</evidence>
<keyword evidence="1" id="KW-0560">Oxidoreductase</keyword>
<comment type="caution">
    <text evidence="3">The sequence shown here is derived from an EMBL/GenBank/DDBJ whole genome shotgun (WGS) entry which is preliminary data.</text>
</comment>
<evidence type="ECO:0000259" key="2">
    <source>
        <dbReference type="Pfam" id="PF02525"/>
    </source>
</evidence>
<dbReference type="RefSeq" id="WP_152828622.1">
    <property type="nucleotide sequence ID" value="NZ_WHUT02000017.1"/>
</dbReference>
<dbReference type="GO" id="GO:0003955">
    <property type="term" value="F:NAD(P)H dehydrogenase (quinone) activity"/>
    <property type="evidence" value="ECO:0007669"/>
    <property type="project" value="TreeGrafter"/>
</dbReference>
<dbReference type="InterPro" id="IPR046980">
    <property type="entry name" value="KefG/KefF"/>
</dbReference>
<dbReference type="SUPFAM" id="SSF52218">
    <property type="entry name" value="Flavoproteins"/>
    <property type="match status" value="1"/>
</dbReference>
<proteinExistence type="predicted"/>
<dbReference type="PANTHER" id="PTHR47307:SF1">
    <property type="entry name" value="GLUTATHIONE-REGULATED POTASSIUM-EFFLUX SYSTEM ANCILLARY PROTEIN KEFG"/>
    <property type="match status" value="1"/>
</dbReference>
<dbReference type="PANTHER" id="PTHR47307">
    <property type="entry name" value="GLUTATHIONE-REGULATED POTASSIUM-EFFLUX SYSTEM ANCILLARY PROTEIN KEFG"/>
    <property type="match status" value="1"/>
</dbReference>
<feature type="domain" description="Flavodoxin-like fold" evidence="2">
    <location>
        <begin position="3"/>
        <end position="174"/>
    </location>
</feature>
<dbReference type="GO" id="GO:0009055">
    <property type="term" value="F:electron transfer activity"/>
    <property type="evidence" value="ECO:0007669"/>
    <property type="project" value="TreeGrafter"/>
</dbReference>
<name>A0A8X8KSK5_9RHOB</name>
<dbReference type="Proteomes" id="UP000484076">
    <property type="component" value="Unassembled WGS sequence"/>
</dbReference>
<accession>A0A8X8KSK5</accession>